<protein>
    <submittedName>
        <fullName evidence="2">Uncharacterized protein</fullName>
    </submittedName>
</protein>
<feature type="region of interest" description="Disordered" evidence="1">
    <location>
        <begin position="1"/>
        <end position="36"/>
    </location>
</feature>
<evidence type="ECO:0000256" key="1">
    <source>
        <dbReference type="SAM" id="MobiDB-lite"/>
    </source>
</evidence>
<feature type="compositionally biased region" description="Polar residues" evidence="1">
    <location>
        <begin position="1"/>
        <end position="10"/>
    </location>
</feature>
<dbReference type="Proteomes" id="UP000567179">
    <property type="component" value="Unassembled WGS sequence"/>
</dbReference>
<proteinExistence type="predicted"/>
<keyword evidence="3" id="KW-1185">Reference proteome</keyword>
<sequence>MALSFLTSRNASDSEADDPDAENLSAHPPSSHGTTFVGKMRAVTHDRSMRKGYHVSAAASSPTSFNIHCSVTLIPALPTLAPKANGGSGRDTSTLKHIPLTNVHTKIRQSTSNMTVIRERNGYLHSTVLSRHYAEVLEEGGKDVKSNTNSLINGARGRGGRESNDMVVVPTTKSLRVSSASSWDRILPSLRVQSSTRYRYPLQQQLQLRPGHSRHPSRLSFYDMESTEDRSEEESSGGGWKAG</sequence>
<feature type="region of interest" description="Disordered" evidence="1">
    <location>
        <begin position="207"/>
        <end position="243"/>
    </location>
</feature>
<reference evidence="2 3" key="1">
    <citation type="journal article" date="2020" name="ISME J.">
        <title>Uncovering the hidden diversity of litter-decomposition mechanisms in mushroom-forming fungi.</title>
        <authorList>
            <person name="Floudas D."/>
            <person name="Bentzer J."/>
            <person name="Ahren D."/>
            <person name="Johansson T."/>
            <person name="Persson P."/>
            <person name="Tunlid A."/>
        </authorList>
    </citation>
    <scope>NUCLEOTIDE SEQUENCE [LARGE SCALE GENOMIC DNA]</scope>
    <source>
        <strain evidence="2 3">CBS 101986</strain>
    </source>
</reference>
<organism evidence="2 3">
    <name type="scientific">Psilocybe cf. subviscida</name>
    <dbReference type="NCBI Taxonomy" id="2480587"/>
    <lineage>
        <taxon>Eukaryota</taxon>
        <taxon>Fungi</taxon>
        <taxon>Dikarya</taxon>
        <taxon>Basidiomycota</taxon>
        <taxon>Agaricomycotina</taxon>
        <taxon>Agaricomycetes</taxon>
        <taxon>Agaricomycetidae</taxon>
        <taxon>Agaricales</taxon>
        <taxon>Agaricineae</taxon>
        <taxon>Strophariaceae</taxon>
        <taxon>Psilocybe</taxon>
    </lineage>
</organism>
<gene>
    <name evidence="2" type="ORF">D9619_011099</name>
</gene>
<dbReference type="AlphaFoldDB" id="A0A8H5BIX5"/>
<evidence type="ECO:0000313" key="2">
    <source>
        <dbReference type="EMBL" id="KAF5324135.1"/>
    </source>
</evidence>
<dbReference type="EMBL" id="JAACJJ010000016">
    <property type="protein sequence ID" value="KAF5324135.1"/>
    <property type="molecule type" value="Genomic_DNA"/>
</dbReference>
<evidence type="ECO:0000313" key="3">
    <source>
        <dbReference type="Proteomes" id="UP000567179"/>
    </source>
</evidence>
<accession>A0A8H5BIX5</accession>
<comment type="caution">
    <text evidence="2">The sequence shown here is derived from an EMBL/GenBank/DDBJ whole genome shotgun (WGS) entry which is preliminary data.</text>
</comment>
<name>A0A8H5BIX5_9AGAR</name>